<gene>
    <name evidence="2" type="ORF">HETSPECPRED_010009</name>
</gene>
<evidence type="ECO:0000256" key="1">
    <source>
        <dbReference type="SAM" id="MobiDB-lite"/>
    </source>
</evidence>
<dbReference type="EMBL" id="CAJPDS010000088">
    <property type="protein sequence ID" value="CAF9936092.1"/>
    <property type="molecule type" value="Genomic_DNA"/>
</dbReference>
<name>A0A8H3G7Q3_9LECA</name>
<feature type="compositionally biased region" description="Polar residues" evidence="1">
    <location>
        <begin position="244"/>
        <end position="257"/>
    </location>
</feature>
<feature type="region of interest" description="Disordered" evidence="1">
    <location>
        <begin position="160"/>
        <end position="269"/>
    </location>
</feature>
<sequence length="366" mass="41524">MCSASIDHLEKKLRKQKEDHILRRLTKKTDRFRSPEEARAFREIAQDLEQFFGEGATFTQTVLDREAETSKAEQELRALCGLDTFRKEEEPRAYQELQQTSTGSKIRETALDREMETLKAEQELRTLCGLDIMSKEKERLAFQELQQAISSFKIQETARPIQKIQSRKPKPPRSYYWPQEAPSAWDHSPLTPFPREPSSGFVEPELIIPTITLTAPDTESDPSTNARPKTRDHSLLSPADARRTSSTNQRKPSNSQARKLREKARGQRHLAPKPSLFSYSICDHPKCPLTCYAHEKGVFLYPGKYATDAEYKSANITFGNGNPPPYVWDAYLEAMEDLNASGGNIEAVSKEDVDIVGGFIAAHPRP</sequence>
<feature type="compositionally biased region" description="Polar residues" evidence="1">
    <location>
        <begin position="211"/>
        <end position="227"/>
    </location>
</feature>
<organism evidence="2 3">
    <name type="scientific">Heterodermia speciosa</name>
    <dbReference type="NCBI Taxonomy" id="116794"/>
    <lineage>
        <taxon>Eukaryota</taxon>
        <taxon>Fungi</taxon>
        <taxon>Dikarya</taxon>
        <taxon>Ascomycota</taxon>
        <taxon>Pezizomycotina</taxon>
        <taxon>Lecanoromycetes</taxon>
        <taxon>OSLEUM clade</taxon>
        <taxon>Lecanoromycetidae</taxon>
        <taxon>Caliciales</taxon>
        <taxon>Physciaceae</taxon>
        <taxon>Heterodermia</taxon>
    </lineage>
</organism>
<evidence type="ECO:0000313" key="3">
    <source>
        <dbReference type="Proteomes" id="UP000664521"/>
    </source>
</evidence>
<dbReference type="Proteomes" id="UP000664521">
    <property type="component" value="Unassembled WGS sequence"/>
</dbReference>
<reference evidence="2" key="1">
    <citation type="submission" date="2021-03" db="EMBL/GenBank/DDBJ databases">
        <authorList>
            <person name="Tagirdzhanova G."/>
        </authorList>
    </citation>
    <scope>NUCLEOTIDE SEQUENCE</scope>
</reference>
<feature type="compositionally biased region" description="Basic residues" evidence="1">
    <location>
        <begin position="258"/>
        <end position="269"/>
    </location>
</feature>
<keyword evidence="3" id="KW-1185">Reference proteome</keyword>
<proteinExistence type="predicted"/>
<accession>A0A8H3G7Q3</accession>
<dbReference type="AlphaFoldDB" id="A0A8H3G7Q3"/>
<protein>
    <submittedName>
        <fullName evidence="2">Uncharacterized protein</fullName>
    </submittedName>
</protein>
<comment type="caution">
    <text evidence="2">The sequence shown here is derived from an EMBL/GenBank/DDBJ whole genome shotgun (WGS) entry which is preliminary data.</text>
</comment>
<evidence type="ECO:0000313" key="2">
    <source>
        <dbReference type="EMBL" id="CAF9936092.1"/>
    </source>
</evidence>